<gene>
    <name evidence="1" type="ORF">OE88DRAFT_1740040</name>
</gene>
<evidence type="ECO:0000313" key="2">
    <source>
        <dbReference type="Proteomes" id="UP000305948"/>
    </source>
</evidence>
<accession>A0A5C3MLL2</accession>
<dbReference type="EMBL" id="ML213537">
    <property type="protein sequence ID" value="TFK45777.1"/>
    <property type="molecule type" value="Genomic_DNA"/>
</dbReference>
<proteinExistence type="predicted"/>
<sequence length="149" mass="17042">MPARALPLIDPYIQAPPPRNIPTCPGHILDLNKSATAKGRTELAAIVRRDTMKTLDFIATIPLDALKNNEKQMYAGDIKATGSYQGYKLRKYRIHLLLIIVEYDTHDYLLCLFCKVKLYRHSRSPDTVICEEELGIDYELISVDLKRRP</sequence>
<dbReference type="AlphaFoldDB" id="A0A5C3MLL2"/>
<dbReference type="OrthoDB" id="2757183at2759"/>
<dbReference type="STRING" id="5364.A0A5C3MLL2"/>
<evidence type="ECO:0000313" key="1">
    <source>
        <dbReference type="EMBL" id="TFK45777.1"/>
    </source>
</evidence>
<organism evidence="1 2">
    <name type="scientific">Heliocybe sulcata</name>
    <dbReference type="NCBI Taxonomy" id="5364"/>
    <lineage>
        <taxon>Eukaryota</taxon>
        <taxon>Fungi</taxon>
        <taxon>Dikarya</taxon>
        <taxon>Basidiomycota</taxon>
        <taxon>Agaricomycotina</taxon>
        <taxon>Agaricomycetes</taxon>
        <taxon>Gloeophyllales</taxon>
        <taxon>Gloeophyllaceae</taxon>
        <taxon>Heliocybe</taxon>
    </lineage>
</organism>
<reference evidence="1 2" key="1">
    <citation type="journal article" date="2019" name="Nat. Ecol. Evol.">
        <title>Megaphylogeny resolves global patterns of mushroom evolution.</title>
        <authorList>
            <person name="Varga T."/>
            <person name="Krizsan K."/>
            <person name="Foldi C."/>
            <person name="Dima B."/>
            <person name="Sanchez-Garcia M."/>
            <person name="Sanchez-Ramirez S."/>
            <person name="Szollosi G.J."/>
            <person name="Szarkandi J.G."/>
            <person name="Papp V."/>
            <person name="Albert L."/>
            <person name="Andreopoulos W."/>
            <person name="Angelini C."/>
            <person name="Antonin V."/>
            <person name="Barry K.W."/>
            <person name="Bougher N.L."/>
            <person name="Buchanan P."/>
            <person name="Buyck B."/>
            <person name="Bense V."/>
            <person name="Catcheside P."/>
            <person name="Chovatia M."/>
            <person name="Cooper J."/>
            <person name="Damon W."/>
            <person name="Desjardin D."/>
            <person name="Finy P."/>
            <person name="Geml J."/>
            <person name="Haridas S."/>
            <person name="Hughes K."/>
            <person name="Justo A."/>
            <person name="Karasinski D."/>
            <person name="Kautmanova I."/>
            <person name="Kiss B."/>
            <person name="Kocsube S."/>
            <person name="Kotiranta H."/>
            <person name="LaButti K.M."/>
            <person name="Lechner B.E."/>
            <person name="Liimatainen K."/>
            <person name="Lipzen A."/>
            <person name="Lukacs Z."/>
            <person name="Mihaltcheva S."/>
            <person name="Morgado L.N."/>
            <person name="Niskanen T."/>
            <person name="Noordeloos M.E."/>
            <person name="Ohm R.A."/>
            <person name="Ortiz-Santana B."/>
            <person name="Ovrebo C."/>
            <person name="Racz N."/>
            <person name="Riley R."/>
            <person name="Savchenko A."/>
            <person name="Shiryaev A."/>
            <person name="Soop K."/>
            <person name="Spirin V."/>
            <person name="Szebenyi C."/>
            <person name="Tomsovsky M."/>
            <person name="Tulloss R.E."/>
            <person name="Uehling J."/>
            <person name="Grigoriev I.V."/>
            <person name="Vagvolgyi C."/>
            <person name="Papp T."/>
            <person name="Martin F.M."/>
            <person name="Miettinen O."/>
            <person name="Hibbett D.S."/>
            <person name="Nagy L.G."/>
        </authorList>
    </citation>
    <scope>NUCLEOTIDE SEQUENCE [LARGE SCALE GENOMIC DNA]</scope>
    <source>
        <strain evidence="1 2">OMC1185</strain>
    </source>
</reference>
<dbReference type="Proteomes" id="UP000305948">
    <property type="component" value="Unassembled WGS sequence"/>
</dbReference>
<keyword evidence="2" id="KW-1185">Reference proteome</keyword>
<name>A0A5C3MLL2_9AGAM</name>
<protein>
    <submittedName>
        <fullName evidence="1">Uncharacterized protein</fullName>
    </submittedName>
</protein>